<dbReference type="InterPro" id="IPR022812">
    <property type="entry name" value="Dynamin"/>
</dbReference>
<evidence type="ECO:0000256" key="1">
    <source>
        <dbReference type="SAM" id="MobiDB-lite"/>
    </source>
</evidence>
<protein>
    <submittedName>
        <fullName evidence="3">Dynamin-related protein 5A</fullName>
    </submittedName>
</protein>
<evidence type="ECO:0000313" key="3">
    <source>
        <dbReference type="EMBL" id="KAA8496257.1"/>
    </source>
</evidence>
<dbReference type="SUPFAM" id="SSF52540">
    <property type="entry name" value="P-loop containing nucleoside triphosphate hydrolases"/>
    <property type="match status" value="1"/>
</dbReference>
<dbReference type="Pfam" id="PF00350">
    <property type="entry name" value="Dynamin_N"/>
    <property type="match status" value="1"/>
</dbReference>
<dbReference type="AlphaFoldDB" id="A0A5J4Z0Q8"/>
<feature type="region of interest" description="Disordered" evidence="1">
    <location>
        <begin position="303"/>
        <end position="343"/>
    </location>
</feature>
<gene>
    <name evidence="3" type="ORF">FVE85_2412</name>
</gene>
<dbReference type="InterPro" id="IPR045063">
    <property type="entry name" value="Dynamin_N"/>
</dbReference>
<accession>A0A5J4Z0Q8</accession>
<sequence length="1115" mass="124121">MPFPAFCRNEKAHAALRVRKNMCLPARSKSIQADASLVECDPYICAHDEVDNACWLGANYREMGVTPPYEPPHVLVSAFVKSGKDHEAQAHVRCIEGRLAGLVLSAEPASQTVGAPPKVDYITSVDIVGIIQQLRICNKTLNIVGTISFSDGTLLEDPNRFPRGEVNQVQIQVVNISETKARLRFSTTVERKSPSARGGWNTEVKLECTNDVCTVLLMNESHDARRMAILSTANDCEVPLIVFKVEQFDKAAMKMFADTLVSTSLCYTAKFLSDKPMLMSDSSTPEEFVRALRRTATARQSDVGLDDLIKESGNGVLPSERSPAHVGADGRPNGGTNGSSAEDNKEAFKMFEQEADKYERPPPQKSQAAMSARSYPVSGIMKVIHVPVPNVPLPSPSKTYTEMDDELLALAMDFSHAVQEASKLSEDMARELSFASSKFSRLVIVGAQGSGKSTFLEYFTRMRCTHKAAGLGTKRPIVYHVVRDPKALEVQIRIGPLGPLLRPDELVQQLAALQPGTQIQHEAVHVYVRSCAAFTVTIVDLPGLILPARNTVEEQLADEISSLALEYMCDPTTLILGLRSGIDDWEAPNSRILEQTIEKADPKLFRTVVCSVRMLGSPGLATRTDCGYFEGLSAKGNVSFPNAHKFYTDVDIDRETNSPKEFPINPSDVQHVMDRIESALDEALGRNENQVEIREATKHKLGLEACAMYVRSLFVQDPATERARLESGLLRFQQLLQNEIGLERERFPFKTDMEKHLAIQAAAELFARRIAAIAAGRSRLSSVALDDGRTTPEENDLTHSIFVEYGATEGWMREPLQWPDVNLGEGSSFRFKWGREQMYMNGRGGEREMGGIALERLRLEGREGLLKMKMPVINSYNQLRMLAGGLGAIAAVKNPGDVALHALTKVMRQIFPAIVEYFVRREFVIMKDILQLHAFSLKTDREEDTDHIMLREAAKMLDSSELLRGKFVVYMYDFMLSNFASARPIVKYVAAAKLLQYNNAKDPTEGMLDPSQPDPKLAAINLFNKQIELGREKFLPDFESIFHVLFAEPIIPGETNRTSQWMRDKVREEASRDPYFVGNVFGAAMKESEIRMQKLVETERAVLDMQSRARASVLG</sequence>
<proteinExistence type="predicted"/>
<dbReference type="OrthoDB" id="5061070at2759"/>
<organism evidence="3 4">
    <name type="scientific">Porphyridium purpureum</name>
    <name type="common">Red alga</name>
    <name type="synonym">Porphyridium cruentum</name>
    <dbReference type="NCBI Taxonomy" id="35688"/>
    <lineage>
        <taxon>Eukaryota</taxon>
        <taxon>Rhodophyta</taxon>
        <taxon>Bangiophyceae</taxon>
        <taxon>Porphyridiales</taxon>
        <taxon>Porphyridiaceae</taxon>
        <taxon>Porphyridium</taxon>
    </lineage>
</organism>
<keyword evidence="4" id="KW-1185">Reference proteome</keyword>
<name>A0A5J4Z0Q8_PORPP</name>
<feature type="domain" description="Dynamin N-terminal" evidence="2">
    <location>
        <begin position="442"/>
        <end position="603"/>
    </location>
</feature>
<evidence type="ECO:0000259" key="2">
    <source>
        <dbReference type="Pfam" id="PF00350"/>
    </source>
</evidence>
<evidence type="ECO:0000313" key="4">
    <source>
        <dbReference type="Proteomes" id="UP000324585"/>
    </source>
</evidence>
<dbReference type="Gene3D" id="3.40.50.300">
    <property type="entry name" value="P-loop containing nucleotide triphosphate hydrolases"/>
    <property type="match status" value="1"/>
</dbReference>
<reference evidence="4" key="1">
    <citation type="journal article" date="2019" name="Nat. Commun.">
        <title>Expansion of phycobilisome linker gene families in mesophilic red algae.</title>
        <authorList>
            <person name="Lee J."/>
            <person name="Kim D."/>
            <person name="Bhattacharya D."/>
            <person name="Yoon H.S."/>
        </authorList>
    </citation>
    <scope>NUCLEOTIDE SEQUENCE [LARGE SCALE GENOMIC DNA]</scope>
    <source>
        <strain evidence="4">CCMP 1328</strain>
    </source>
</reference>
<dbReference type="Proteomes" id="UP000324585">
    <property type="component" value="Unassembled WGS sequence"/>
</dbReference>
<dbReference type="PRINTS" id="PR00195">
    <property type="entry name" value="DYNAMIN"/>
</dbReference>
<dbReference type="InterPro" id="IPR027417">
    <property type="entry name" value="P-loop_NTPase"/>
</dbReference>
<dbReference type="EMBL" id="VRMN01000003">
    <property type="protein sequence ID" value="KAA8496257.1"/>
    <property type="molecule type" value="Genomic_DNA"/>
</dbReference>
<comment type="caution">
    <text evidence="3">The sequence shown here is derived from an EMBL/GenBank/DDBJ whole genome shotgun (WGS) entry which is preliminary data.</text>
</comment>